<sequence length="754" mass="87133">MIKNILLKNIASYDAENGVEIPDLKKVNFFFGANGSGKSTIAKYLSNLTQSSPPNAITDYGSCTNNGYDSANHQILVYDENFIDVNFNQNSLLRGVFSLNETNEIIDRQISEKHTTIRQLQDQKLSKQLLIPKVEDNELAKKTELLSYCWTERNAFSPLSKLNLDYSGSRPNHLNKLKELKDSVPNTLPTIAELTSNYNDLYEKELTEIEVTVNSTLYRDLRVLEKELQPLLNEIIIGNEDVNIDSLIKALNSRNWVETGVELLNENDSICPFCQKETIDAELRIQFDQYFDETSKLQIQRIEYLLSQYKIKTNSILENIIAIQNIFNLDNIVSNVYLQLQQLFNSNIDSVTNKIQNSNERKEITSINTLKSGLSTIIKKIKANNQCLIELDQNKSNLISKVWIFMTANCKNRIEEFEIKKCKYERIYSLANQMIAIYDENIIITRQEIDALRQLTVTTQDAVENINVILNTSGFESFEIEEKEVVNNISQYYLKRPNSSSDEQIFRTLSEGEKSFISFLYFYQLCLGTDDIVNNGTKKKIIVIDDPVSSLDSQALFVVSSLIHQLILRKGNDNVNKKMFKNENIAQVFIFTHNLYFYKEVSFDKRPMCTDYWHFKISKINNNSNISGRYNKSIKDDYAMLWDAIKELKANLPQDSNLNILIANSMRRIIESYVHFIGIGNDAWSSILGDDRQSPEYYIKYAFIASLNDESHRVTALDGIYYQKISSEQPQLLFDVFREIFEFIGKNHYEMMMD</sequence>
<evidence type="ECO:0000313" key="3">
    <source>
        <dbReference type="Proteomes" id="UP000660070"/>
    </source>
</evidence>
<dbReference type="RefSeq" id="WP_196079662.1">
    <property type="nucleotide sequence ID" value="NZ_JADPVI010000002.1"/>
</dbReference>
<gene>
    <name evidence="2" type="ORF">IV494_08105</name>
</gene>
<feature type="domain" description="Protein CR006 P-loop" evidence="1">
    <location>
        <begin position="10"/>
        <end position="741"/>
    </location>
</feature>
<dbReference type="InterPro" id="IPR026866">
    <property type="entry name" value="CR006_AAA"/>
</dbReference>
<accession>A0ABS0FBR0</accession>
<dbReference type="EMBL" id="JADPVI010000002">
    <property type="protein sequence ID" value="MBF8457145.1"/>
    <property type="molecule type" value="Genomic_DNA"/>
</dbReference>
<name>A0ABS0FBR0_9FLAO</name>
<organism evidence="2 3">
    <name type="scientific">Kaistella gelatinilytica</name>
    <dbReference type="NCBI Taxonomy" id="2787636"/>
    <lineage>
        <taxon>Bacteria</taxon>
        <taxon>Pseudomonadati</taxon>
        <taxon>Bacteroidota</taxon>
        <taxon>Flavobacteriia</taxon>
        <taxon>Flavobacteriales</taxon>
        <taxon>Weeksellaceae</taxon>
        <taxon>Chryseobacterium group</taxon>
        <taxon>Kaistella</taxon>
    </lineage>
</organism>
<reference evidence="2 3" key="1">
    <citation type="submission" date="2020-11" db="EMBL/GenBank/DDBJ databases">
        <title>Kaistella gelatinilytica sp. nov., a flavobacterium isolated from Antarctic Soil.</title>
        <authorList>
            <person name="Li J."/>
        </authorList>
    </citation>
    <scope>NUCLEOTIDE SEQUENCE [LARGE SCALE GENOMIC DNA]</scope>
    <source>
        <strain evidence="2 3">G5-32</strain>
    </source>
</reference>
<dbReference type="InterPro" id="IPR027417">
    <property type="entry name" value="P-loop_NTPase"/>
</dbReference>
<dbReference type="Pfam" id="PF13166">
    <property type="entry name" value="AAA_13"/>
    <property type="match status" value="1"/>
</dbReference>
<protein>
    <submittedName>
        <fullName evidence="2">AAA family ATPase</fullName>
    </submittedName>
</protein>
<dbReference type="Proteomes" id="UP000660070">
    <property type="component" value="Unassembled WGS sequence"/>
</dbReference>
<dbReference type="Gene3D" id="3.40.50.300">
    <property type="entry name" value="P-loop containing nucleotide triphosphate hydrolases"/>
    <property type="match status" value="2"/>
</dbReference>
<proteinExistence type="predicted"/>
<comment type="caution">
    <text evidence="2">The sequence shown here is derived from an EMBL/GenBank/DDBJ whole genome shotgun (WGS) entry which is preliminary data.</text>
</comment>
<keyword evidence="3" id="KW-1185">Reference proteome</keyword>
<evidence type="ECO:0000259" key="1">
    <source>
        <dbReference type="Pfam" id="PF13166"/>
    </source>
</evidence>
<dbReference type="SUPFAM" id="SSF52540">
    <property type="entry name" value="P-loop containing nucleoside triphosphate hydrolases"/>
    <property type="match status" value="1"/>
</dbReference>
<evidence type="ECO:0000313" key="2">
    <source>
        <dbReference type="EMBL" id="MBF8457145.1"/>
    </source>
</evidence>